<dbReference type="EMBL" id="JARQWQ010000140">
    <property type="protein sequence ID" value="KAK2548686.1"/>
    <property type="molecule type" value="Genomic_DNA"/>
</dbReference>
<dbReference type="InterPro" id="IPR011990">
    <property type="entry name" value="TPR-like_helical_dom_sf"/>
</dbReference>
<dbReference type="Gene3D" id="1.25.40.10">
    <property type="entry name" value="Tetratricopeptide repeat domain"/>
    <property type="match status" value="1"/>
</dbReference>
<accession>A0AAD9USU6</accession>
<keyword evidence="2" id="KW-1185">Reference proteome</keyword>
<reference evidence="1" key="2">
    <citation type="journal article" date="2023" name="Science">
        <title>Genomic signatures of disease resistance in endangered staghorn corals.</title>
        <authorList>
            <person name="Vollmer S.V."/>
            <person name="Selwyn J.D."/>
            <person name="Despard B.A."/>
            <person name="Roesel C.L."/>
        </authorList>
    </citation>
    <scope>NUCLEOTIDE SEQUENCE</scope>
    <source>
        <strain evidence="1">K2</strain>
    </source>
</reference>
<dbReference type="SUPFAM" id="SSF48452">
    <property type="entry name" value="TPR-like"/>
    <property type="match status" value="1"/>
</dbReference>
<dbReference type="Proteomes" id="UP001249851">
    <property type="component" value="Unassembled WGS sequence"/>
</dbReference>
<sequence length="77" mass="9033">MRRELLADHRDTIKSLFDLGMALKANGKFEEAKDLLEQCKTMQEKVVNDETLEQNTEEELRDVNRLLQMQRAKISEP</sequence>
<name>A0AAD9USU6_ACRCE</name>
<dbReference type="AlphaFoldDB" id="A0AAD9USU6"/>
<evidence type="ECO:0000313" key="1">
    <source>
        <dbReference type="EMBL" id="KAK2548686.1"/>
    </source>
</evidence>
<dbReference type="Pfam" id="PF13374">
    <property type="entry name" value="TPR_10"/>
    <property type="match status" value="1"/>
</dbReference>
<organism evidence="1 2">
    <name type="scientific">Acropora cervicornis</name>
    <name type="common">Staghorn coral</name>
    <dbReference type="NCBI Taxonomy" id="6130"/>
    <lineage>
        <taxon>Eukaryota</taxon>
        <taxon>Metazoa</taxon>
        <taxon>Cnidaria</taxon>
        <taxon>Anthozoa</taxon>
        <taxon>Hexacorallia</taxon>
        <taxon>Scleractinia</taxon>
        <taxon>Astrocoeniina</taxon>
        <taxon>Acroporidae</taxon>
        <taxon>Acropora</taxon>
    </lineage>
</organism>
<evidence type="ECO:0000313" key="2">
    <source>
        <dbReference type="Proteomes" id="UP001249851"/>
    </source>
</evidence>
<comment type="caution">
    <text evidence="1">The sequence shown here is derived from an EMBL/GenBank/DDBJ whole genome shotgun (WGS) entry which is preliminary data.</text>
</comment>
<proteinExistence type="predicted"/>
<gene>
    <name evidence="1" type="ORF">P5673_031032</name>
</gene>
<reference evidence="1" key="1">
    <citation type="journal article" date="2023" name="G3 (Bethesda)">
        <title>Whole genome assembly and annotation of the endangered Caribbean coral Acropora cervicornis.</title>
        <authorList>
            <person name="Selwyn J.D."/>
            <person name="Vollmer S.V."/>
        </authorList>
    </citation>
    <scope>NUCLEOTIDE SEQUENCE</scope>
    <source>
        <strain evidence="1">K2</strain>
    </source>
</reference>
<protein>
    <submittedName>
        <fullName evidence="1">Uncharacterized protein</fullName>
    </submittedName>
</protein>